<accession>A0A3S0KAU2</accession>
<evidence type="ECO:0000313" key="3">
    <source>
        <dbReference type="Proteomes" id="UP000271374"/>
    </source>
</evidence>
<reference evidence="2 3" key="1">
    <citation type="submission" date="2018-12" db="EMBL/GenBank/DDBJ databases">
        <title>Bacillus yapensis draft genome sequence.</title>
        <authorList>
            <person name="Yu L."/>
            <person name="Xu X."/>
            <person name="Tang X."/>
        </authorList>
    </citation>
    <scope>NUCLEOTIDE SEQUENCE [LARGE SCALE GENOMIC DNA]</scope>
    <source>
        <strain evidence="2 3">XXST-01</strain>
    </source>
</reference>
<dbReference type="OrthoDB" id="2880503at2"/>
<dbReference type="Proteomes" id="UP000271374">
    <property type="component" value="Unassembled WGS sequence"/>
</dbReference>
<dbReference type="EMBL" id="RXNT01000023">
    <property type="protein sequence ID" value="RTR26543.1"/>
    <property type="molecule type" value="Genomic_DNA"/>
</dbReference>
<organism evidence="2 3">
    <name type="scientific">Bacillus yapensis</name>
    <dbReference type="NCBI Taxonomy" id="2492960"/>
    <lineage>
        <taxon>Bacteria</taxon>
        <taxon>Bacillati</taxon>
        <taxon>Bacillota</taxon>
        <taxon>Bacilli</taxon>
        <taxon>Bacillales</taxon>
        <taxon>Bacillaceae</taxon>
        <taxon>Bacillus</taxon>
    </lineage>
</organism>
<gene>
    <name evidence="2" type="ORF">EKG37_20950</name>
</gene>
<proteinExistence type="predicted"/>
<dbReference type="Pfam" id="PF20126">
    <property type="entry name" value="TumE"/>
    <property type="match status" value="1"/>
</dbReference>
<comment type="caution">
    <text evidence="2">The sequence shown here is derived from an EMBL/GenBank/DDBJ whole genome shotgun (WGS) entry which is preliminary data.</text>
</comment>
<keyword evidence="3" id="KW-1185">Reference proteome</keyword>
<dbReference type="AlphaFoldDB" id="A0A3S0KAU2"/>
<evidence type="ECO:0000313" key="2">
    <source>
        <dbReference type="EMBL" id="RTR26543.1"/>
    </source>
</evidence>
<protein>
    <submittedName>
        <fullName evidence="2">Uncharacterized protein</fullName>
    </submittedName>
</protein>
<dbReference type="RefSeq" id="WP_126410722.1">
    <property type="nucleotide sequence ID" value="NZ_RXNT01000023.1"/>
</dbReference>
<evidence type="ECO:0000256" key="1">
    <source>
        <dbReference type="SAM" id="MobiDB-lite"/>
    </source>
</evidence>
<dbReference type="InterPro" id="IPR045397">
    <property type="entry name" value="TumE-like"/>
</dbReference>
<feature type="region of interest" description="Disordered" evidence="1">
    <location>
        <begin position="99"/>
        <end position="129"/>
    </location>
</feature>
<feature type="compositionally biased region" description="Basic and acidic residues" evidence="1">
    <location>
        <begin position="99"/>
        <end position="118"/>
    </location>
</feature>
<name>A0A3S0KAU2_9BACI</name>
<sequence>MNNPKQQMQIERVQYFADLFESNPQLFNHNKIPEIKAKGEARVVATLPLNNHNIYGETVLSINEKYSDLGDIEEYRYAWEYPVVQGRNRKSKHERHITSFDKQEHPEPPRHVKTDPFHHHNVPGDTVPRTETSIENLHEVIGIITDYIESNKEYIETHTFYIEL</sequence>